<name>Q0KKZ3_THEAI</name>
<proteinExistence type="predicted"/>
<sequence length="294" mass="33805">MRSGPCGVLPRIFRISMRAWLIKFSSIFSFSSIHDGDLRRFAMINDFLAWAVANLKPYQFIDVRNAYSERLDVPIFTLDYAGFSAYMDAVVGMNWDVRYEDEVMAVLKNGPASVSDIVDRITSKYPVSRKEASDKVWLVLGRFRDNDMGWADCQGHVLKLRHIDMDLKHDEGGLWFLSGSNMSVLHDWMEGQVVRVLRDYHVEFAVPPEYTRRRDADIVLHGFKIEIETGLKKDSSALVDRISSYDGPVVVVVPNQAVKSRYARILSGFQNVNVLTLLEFIYDLKREYIKSVFK</sequence>
<geneLocation type="plasmid" evidence="1">
    <name>pTA1</name>
</geneLocation>
<protein>
    <submittedName>
        <fullName evidence="1">Uncharacterized protein</fullName>
    </submittedName>
</protein>
<keyword evidence="1" id="KW-0614">Plasmid</keyword>
<evidence type="ECO:0000313" key="1">
    <source>
        <dbReference type="EMBL" id="BAF30817.1"/>
    </source>
</evidence>
<reference evidence="1" key="1">
    <citation type="journal article" date="2006" name="Extremophiles">
        <title>Structural analysis of the plasmid pTA1 isolated from the thermoacidophilic archaeon Thermoplasma acidophilum.</title>
        <authorList>
            <person name="Yamashiro K."/>
            <person name="Yokobori S."/>
            <person name="Oshima T."/>
            <person name="Yamgishi A."/>
        </authorList>
    </citation>
    <scope>NUCLEOTIDE SEQUENCE</scope>
    <source>
        <strain evidence="1">H0-122</strain>
        <plasmid evidence="1">pTA1</plasmid>
    </source>
</reference>
<organism evidence="1">
    <name type="scientific">Thermoplasma acidophilum</name>
    <dbReference type="NCBI Taxonomy" id="2303"/>
    <lineage>
        <taxon>Archaea</taxon>
        <taxon>Methanobacteriati</taxon>
        <taxon>Thermoplasmatota</taxon>
        <taxon>Thermoplasmata</taxon>
        <taxon>Thermoplasmatales</taxon>
        <taxon>Thermoplasmataceae</taxon>
        <taxon>Thermoplasma</taxon>
    </lineage>
</organism>
<dbReference type="EMBL" id="AB190359">
    <property type="protein sequence ID" value="BAF30817.1"/>
    <property type="molecule type" value="Genomic_DNA"/>
</dbReference>
<accession>Q0KKZ3</accession>
<dbReference type="AlphaFoldDB" id="Q0KKZ3"/>